<accession>A0ABU6Z622</accession>
<proteinExistence type="predicted"/>
<protein>
    <submittedName>
        <fullName evidence="1">Uncharacterized protein</fullName>
    </submittedName>
</protein>
<dbReference type="Proteomes" id="UP001341840">
    <property type="component" value="Unassembled WGS sequence"/>
</dbReference>
<name>A0ABU6Z622_9FABA</name>
<evidence type="ECO:0000313" key="1">
    <source>
        <dbReference type="EMBL" id="MED6218005.1"/>
    </source>
</evidence>
<sequence length="160" mass="18664">MEVLIQTAALIYIFPSSLWDSVKHIIMCVKSKAFSKKRKRERAKRRTLICRSLTELRRCSTLIRSTSCPISNSSGLAVLKSVQICLEHRWLWSSCRRSRWSHFRLHRCCSVPCVRFLPYIVFSVCSRCSHDCYPTMYSSHRSRTASSQPPRQPFILNALH</sequence>
<organism evidence="1 2">
    <name type="scientific">Stylosanthes scabra</name>
    <dbReference type="NCBI Taxonomy" id="79078"/>
    <lineage>
        <taxon>Eukaryota</taxon>
        <taxon>Viridiplantae</taxon>
        <taxon>Streptophyta</taxon>
        <taxon>Embryophyta</taxon>
        <taxon>Tracheophyta</taxon>
        <taxon>Spermatophyta</taxon>
        <taxon>Magnoliopsida</taxon>
        <taxon>eudicotyledons</taxon>
        <taxon>Gunneridae</taxon>
        <taxon>Pentapetalae</taxon>
        <taxon>rosids</taxon>
        <taxon>fabids</taxon>
        <taxon>Fabales</taxon>
        <taxon>Fabaceae</taxon>
        <taxon>Papilionoideae</taxon>
        <taxon>50 kb inversion clade</taxon>
        <taxon>dalbergioids sensu lato</taxon>
        <taxon>Dalbergieae</taxon>
        <taxon>Pterocarpus clade</taxon>
        <taxon>Stylosanthes</taxon>
    </lineage>
</organism>
<evidence type="ECO:0000313" key="2">
    <source>
        <dbReference type="Proteomes" id="UP001341840"/>
    </source>
</evidence>
<dbReference type="EMBL" id="JASCZI010271939">
    <property type="protein sequence ID" value="MED6218005.1"/>
    <property type="molecule type" value="Genomic_DNA"/>
</dbReference>
<reference evidence="1 2" key="1">
    <citation type="journal article" date="2023" name="Plants (Basel)">
        <title>Bridging the Gap: Combining Genomics and Transcriptomics Approaches to Understand Stylosanthes scabra, an Orphan Legume from the Brazilian Caatinga.</title>
        <authorList>
            <person name="Ferreira-Neto J.R.C."/>
            <person name="da Silva M.D."/>
            <person name="Binneck E."/>
            <person name="de Melo N.F."/>
            <person name="da Silva R.H."/>
            <person name="de Melo A.L.T.M."/>
            <person name="Pandolfi V."/>
            <person name="Bustamante F.O."/>
            <person name="Brasileiro-Vidal A.C."/>
            <person name="Benko-Iseppon A.M."/>
        </authorList>
    </citation>
    <scope>NUCLEOTIDE SEQUENCE [LARGE SCALE GENOMIC DNA]</scope>
    <source>
        <tissue evidence="1">Leaves</tissue>
    </source>
</reference>
<comment type="caution">
    <text evidence="1">The sequence shown here is derived from an EMBL/GenBank/DDBJ whole genome shotgun (WGS) entry which is preliminary data.</text>
</comment>
<keyword evidence="2" id="KW-1185">Reference proteome</keyword>
<gene>
    <name evidence="1" type="ORF">PIB30_022916</name>
</gene>